<dbReference type="EMBL" id="BA000001">
    <property type="protein sequence ID" value="BAA30622.1"/>
    <property type="molecule type" value="Genomic_DNA"/>
</dbReference>
<organism evidence="3 4">
    <name type="scientific">Pyrococcus horikoshii (strain ATCC 700860 / DSM 12428 / JCM 9974 / NBRC 100139 / OT-3)</name>
    <dbReference type="NCBI Taxonomy" id="70601"/>
    <lineage>
        <taxon>Archaea</taxon>
        <taxon>Methanobacteriati</taxon>
        <taxon>Methanobacteriota</taxon>
        <taxon>Thermococci</taxon>
        <taxon>Thermococcales</taxon>
        <taxon>Thermococcaceae</taxon>
        <taxon>Pyrococcus</taxon>
    </lineage>
</organism>
<dbReference type="OrthoDB" id="86314at2157"/>
<feature type="transmembrane region" description="Helical" evidence="1">
    <location>
        <begin position="124"/>
        <end position="140"/>
    </location>
</feature>
<reference evidence="3 4" key="1">
    <citation type="journal article" date="1998" name="DNA Res.">
        <title>Complete sequence and gene organization of the genome of a hyper-thermophilic archaebacterium, Pyrococcus horikoshii OT3.</title>
        <authorList>
            <person name="Kawarabayasi Y."/>
            <person name="Sawada M."/>
            <person name="Horikawa H."/>
            <person name="Haikawa Y."/>
            <person name="Hino Y."/>
            <person name="Yamamoto S."/>
            <person name="Sekine M."/>
            <person name="Baba S."/>
            <person name="Kosugi H."/>
            <person name="Hosoyama A."/>
            <person name="Nagai Y."/>
            <person name="Sakai M."/>
            <person name="Ogura K."/>
            <person name="Otuka R."/>
            <person name="Nakazawa H."/>
            <person name="Takamiya M."/>
            <person name="Ohfuku Y."/>
            <person name="Funahashi T."/>
            <person name="Tanaka T."/>
            <person name="Kudoh Y."/>
            <person name="Yamazaki J."/>
            <person name="Kushida N."/>
            <person name="Oguchi A."/>
            <person name="Aoki K."/>
            <person name="Nakamura Y."/>
            <person name="Robb T.F."/>
            <person name="Horikoshi K."/>
            <person name="Masuchi Y."/>
            <person name="Shizuya H."/>
            <person name="Kikuchi H."/>
        </authorList>
    </citation>
    <scope>NUCLEOTIDE SEQUENCE [LARGE SCALE GENOMIC DNA]</scope>
    <source>
        <strain evidence="4">ATCC 700860 / DSM 12428 / JCM 9974 / NBRC 100139 / OT-3</strain>
    </source>
</reference>
<accession>O59183</accession>
<dbReference type="InterPro" id="IPR008553">
    <property type="entry name" value="DUF835"/>
</dbReference>
<evidence type="ECO:0000313" key="3">
    <source>
        <dbReference type="EMBL" id="BAA30622.1"/>
    </source>
</evidence>
<keyword evidence="1" id="KW-1133">Transmembrane helix</keyword>
<feature type="transmembrane region" description="Helical" evidence="1">
    <location>
        <begin position="7"/>
        <end position="25"/>
    </location>
</feature>
<sequence>MQLVEQLILMVPLLVVYVLLFYHYHKSRSNYAIYYALAFLSLGVGLAIESTYLASISFLSFFYWLATIRLLEHLEFEEKQELLYASPVPLAAYIFFPRLLAVIIIFVALSLTGFMMLMKKEKNIKILGALTLILALVSALGEYKSFFRYLSAVIGISIGYVIVAGISEVDLVKIKLSEEFEIKPGIMFLESVPRDLLKVALVFSRRPPEKNDGKWFWITKLEGKNNIGPTDLHKILDLAVKHIKKGGIVIIDCLEYLILENGFERVLKFLAQLRDYAIMYNSTVIILGSLDKLSERERAMLRSSLGDNNV</sequence>
<dbReference type="Proteomes" id="UP000000752">
    <property type="component" value="Chromosome"/>
</dbReference>
<keyword evidence="1" id="KW-0472">Membrane</keyword>
<dbReference type="EnsemblBacteria" id="BAA30622">
    <property type="protein sequence ID" value="BAA30622"/>
    <property type="gene ID" value="BAA30622"/>
</dbReference>
<dbReference type="KEGG" id="pho:PH1514"/>
<name>O59183_PYRHO</name>
<keyword evidence="1" id="KW-0812">Transmembrane</keyword>
<dbReference type="eggNOG" id="arCOG03804">
    <property type="taxonomic scope" value="Archaea"/>
</dbReference>
<dbReference type="AlphaFoldDB" id="O59183"/>
<protein>
    <recommendedName>
        <fullName evidence="2">DUF835 domain-containing protein</fullName>
    </recommendedName>
</protein>
<evidence type="ECO:0000313" key="4">
    <source>
        <dbReference type="Proteomes" id="UP000000752"/>
    </source>
</evidence>
<dbReference type="RefSeq" id="WP_010885591.1">
    <property type="nucleotide sequence ID" value="NC_000961.1"/>
</dbReference>
<feature type="transmembrane region" description="Helical" evidence="1">
    <location>
        <begin position="31"/>
        <end position="48"/>
    </location>
</feature>
<feature type="transmembrane region" description="Helical" evidence="1">
    <location>
        <begin position="146"/>
        <end position="166"/>
    </location>
</feature>
<dbReference type="GeneID" id="25392506"/>
<gene>
    <name evidence="3" type="ordered locus">PH1514</name>
</gene>
<feature type="domain" description="DUF835" evidence="2">
    <location>
        <begin position="200"/>
        <end position="304"/>
    </location>
</feature>
<feature type="transmembrane region" description="Helical" evidence="1">
    <location>
        <begin position="91"/>
        <end position="117"/>
    </location>
</feature>
<dbReference type="PIR" id="F71027">
    <property type="entry name" value="F71027"/>
</dbReference>
<evidence type="ECO:0000259" key="2">
    <source>
        <dbReference type="Pfam" id="PF05763"/>
    </source>
</evidence>
<dbReference type="Pfam" id="PF05763">
    <property type="entry name" value="DUF835"/>
    <property type="match status" value="1"/>
</dbReference>
<dbReference type="STRING" id="70601.gene:9378496"/>
<keyword evidence="4" id="KW-1185">Reference proteome</keyword>
<proteinExistence type="predicted"/>
<evidence type="ECO:0000256" key="1">
    <source>
        <dbReference type="SAM" id="Phobius"/>
    </source>
</evidence>